<dbReference type="EMBL" id="JADGIK010000013">
    <property type="protein sequence ID" value="MBF0598309.1"/>
    <property type="molecule type" value="Genomic_DNA"/>
</dbReference>
<organism evidence="1 2">
    <name type="scientific">Faecalibacter rhinopitheci</name>
    <dbReference type="NCBI Taxonomy" id="2779678"/>
    <lineage>
        <taxon>Bacteria</taxon>
        <taxon>Pseudomonadati</taxon>
        <taxon>Bacteroidota</taxon>
        <taxon>Flavobacteriia</taxon>
        <taxon>Flavobacteriales</taxon>
        <taxon>Weeksellaceae</taxon>
        <taxon>Faecalibacter</taxon>
    </lineage>
</organism>
<name>A0A8J7K4Z8_9FLAO</name>
<dbReference type="Proteomes" id="UP000608754">
    <property type="component" value="Unassembled WGS sequence"/>
</dbReference>
<evidence type="ECO:0000313" key="1">
    <source>
        <dbReference type="EMBL" id="MBF0598309.1"/>
    </source>
</evidence>
<dbReference type="RefSeq" id="WP_194183893.1">
    <property type="nucleotide sequence ID" value="NZ_JADGIK010000013.1"/>
</dbReference>
<dbReference type="AlphaFoldDB" id="A0A8J7K4Z8"/>
<proteinExistence type="predicted"/>
<protein>
    <submittedName>
        <fullName evidence="1">Uncharacterized protein</fullName>
    </submittedName>
</protein>
<reference evidence="1" key="1">
    <citation type="submission" date="2020-10" db="EMBL/GenBank/DDBJ databases">
        <authorList>
            <person name="Lu T."/>
            <person name="Wang Q."/>
            <person name="Han X."/>
        </authorList>
    </citation>
    <scope>NUCLEOTIDE SEQUENCE</scope>
    <source>
        <strain evidence="1">WQ 117</strain>
    </source>
</reference>
<gene>
    <name evidence="1" type="ORF">IM532_12800</name>
</gene>
<keyword evidence="2" id="KW-1185">Reference proteome</keyword>
<comment type="caution">
    <text evidence="1">The sequence shown here is derived from an EMBL/GenBank/DDBJ whole genome shotgun (WGS) entry which is preliminary data.</text>
</comment>
<sequence>MENQIKVSPYHQKKVISSIFNLLFFDHYKSPTFQVVDEIEVASLCDNFRKIVEQDEIQNSIEYFINQVQHKLPDSIQHQLFLMMISRPTHFIELGFFFEFETSIDKVNDESLKMIESFLPNRPIHPLVKKFIGEIVNTENGYSIYDRKFIEKDIYNDLLKKQIKQYRDSLNIHLS</sequence>
<accession>A0A8J7K4Z8</accession>
<evidence type="ECO:0000313" key="2">
    <source>
        <dbReference type="Proteomes" id="UP000608754"/>
    </source>
</evidence>